<dbReference type="SMART" id="SM00387">
    <property type="entry name" value="HATPase_c"/>
    <property type="match status" value="1"/>
</dbReference>
<dbReference type="RefSeq" id="WP_125241308.1">
    <property type="nucleotide sequence ID" value="NZ_RSED01000001.1"/>
</dbReference>
<dbReference type="Pfam" id="PF00072">
    <property type="entry name" value="Response_reg"/>
    <property type="match status" value="1"/>
</dbReference>
<keyword evidence="5" id="KW-0418">Kinase</keyword>
<dbReference type="GO" id="GO:0000155">
    <property type="term" value="F:phosphorelay sensor kinase activity"/>
    <property type="evidence" value="ECO:0007669"/>
    <property type="project" value="InterPro"/>
</dbReference>
<gene>
    <name evidence="10" type="ORF">EIP75_00765</name>
</gene>
<dbReference type="CDD" id="cd00156">
    <property type="entry name" value="REC"/>
    <property type="match status" value="1"/>
</dbReference>
<feature type="transmembrane region" description="Helical" evidence="7">
    <location>
        <begin position="148"/>
        <end position="165"/>
    </location>
</feature>
<dbReference type="PRINTS" id="PR00344">
    <property type="entry name" value="BCTRLSENSOR"/>
</dbReference>
<dbReference type="CDD" id="cd00082">
    <property type="entry name" value="HisKA"/>
    <property type="match status" value="1"/>
</dbReference>
<dbReference type="GO" id="GO:0005886">
    <property type="term" value="C:plasma membrane"/>
    <property type="evidence" value="ECO:0007669"/>
    <property type="project" value="TreeGrafter"/>
</dbReference>
<dbReference type="AlphaFoldDB" id="A0A426VH03"/>
<evidence type="ECO:0000256" key="6">
    <source>
        <dbReference type="PROSITE-ProRule" id="PRU00169"/>
    </source>
</evidence>
<feature type="transmembrane region" description="Helical" evidence="7">
    <location>
        <begin position="171"/>
        <end position="189"/>
    </location>
</feature>
<dbReference type="PROSITE" id="PS50110">
    <property type="entry name" value="RESPONSE_REGULATORY"/>
    <property type="match status" value="1"/>
</dbReference>
<keyword evidence="3 6" id="KW-0597">Phosphoprotein</keyword>
<dbReference type="Gene3D" id="3.30.565.10">
    <property type="entry name" value="Histidine kinase-like ATPase, C-terminal domain"/>
    <property type="match status" value="1"/>
</dbReference>
<dbReference type="InterPro" id="IPR036890">
    <property type="entry name" value="HATPase_C_sf"/>
</dbReference>
<keyword evidence="11" id="KW-1185">Reference proteome</keyword>
<evidence type="ECO:0000256" key="3">
    <source>
        <dbReference type="ARBA" id="ARBA00022553"/>
    </source>
</evidence>
<reference evidence="10 11" key="1">
    <citation type="submission" date="2018-12" db="EMBL/GenBank/DDBJ databases">
        <title>The whole draft genome of Aquabacterium sp. SJQ9.</title>
        <authorList>
            <person name="Sun L."/>
            <person name="Gao X."/>
            <person name="Chen W."/>
            <person name="Huang K."/>
        </authorList>
    </citation>
    <scope>NUCLEOTIDE SEQUENCE [LARGE SCALE GENOMIC DNA]</scope>
    <source>
        <strain evidence="10 11">SJQ9</strain>
    </source>
</reference>
<feature type="domain" description="Histidine kinase" evidence="8">
    <location>
        <begin position="240"/>
        <end position="453"/>
    </location>
</feature>
<evidence type="ECO:0000259" key="8">
    <source>
        <dbReference type="PROSITE" id="PS50109"/>
    </source>
</evidence>
<keyword evidence="7" id="KW-0812">Transmembrane</keyword>
<dbReference type="SUPFAM" id="SSF47384">
    <property type="entry name" value="Homodimeric domain of signal transducing histidine kinase"/>
    <property type="match status" value="1"/>
</dbReference>
<dbReference type="InterPro" id="IPR036097">
    <property type="entry name" value="HisK_dim/P_sf"/>
</dbReference>
<feature type="modified residue" description="4-aspartylphosphate" evidence="6">
    <location>
        <position position="523"/>
    </location>
</feature>
<sequence length="595" mass="64856">MMDQAEDRARRLRAEQVALAYRGARGAGLLAGLILLTALANSLALWDMVVHERVVLWLAVMLVIQGAGLWLHRTYARYASTHAVRDGQVRRWGHLKVAQAGALGLGWSLGLVLLHDPGNLYTLLYPVFGIVAVAAGSAVLYTTLIASLYAFLAGSLLPSVLYLLWLPDAYSSYVAFGLTMLGGFLVVSARQTERALRTALDMRLTAADLLEHERHLVAKAEHAAAVTELAAAEKTRFWSAASHDLKQPLHALGLYSALLRKDPAEVERRELIDHITSCVSSLTGLFDAILGVTHAETAHRNAKPGAFPLQRVVDQVLIQVRPGARAKGLSVRNVPTSLWVHADPAVIERILGNLLSNAVRYTEEGRILVGVRRRPGACSLVVADTGVGLASHDQSRIFDDFFQVNNPERQRDKGYGLGLSTVHRLCAALGYEIEVQSIPGRGSSFAVTLPLDSPSDAEEVQEPVPTLEADLNVLFVEDDPLVRDAMNRLLKDWGVRVSMCACGDEALAILSQEFDKRWHVLLDHQLADNETGLQVADRIRAIIGEGPVISLVTGEVDAAVDRGAAERGISVLRKPLKPIRLRALLRSHHLGEEVL</sequence>
<proteinExistence type="predicted"/>
<dbReference type="Gene3D" id="1.10.287.130">
    <property type="match status" value="1"/>
</dbReference>
<dbReference type="PANTHER" id="PTHR43047">
    <property type="entry name" value="TWO-COMPONENT HISTIDINE PROTEIN KINASE"/>
    <property type="match status" value="1"/>
</dbReference>
<dbReference type="PROSITE" id="PS50109">
    <property type="entry name" value="HIS_KIN"/>
    <property type="match status" value="1"/>
</dbReference>
<keyword evidence="4" id="KW-0808">Transferase</keyword>
<dbReference type="GO" id="GO:0009927">
    <property type="term" value="F:histidine phosphotransfer kinase activity"/>
    <property type="evidence" value="ECO:0007669"/>
    <property type="project" value="TreeGrafter"/>
</dbReference>
<accession>A0A426VH03</accession>
<organism evidence="10 11">
    <name type="scientific">Aquabacterium soli</name>
    <dbReference type="NCBI Taxonomy" id="2493092"/>
    <lineage>
        <taxon>Bacteria</taxon>
        <taxon>Pseudomonadati</taxon>
        <taxon>Pseudomonadota</taxon>
        <taxon>Betaproteobacteria</taxon>
        <taxon>Burkholderiales</taxon>
        <taxon>Aquabacterium</taxon>
    </lineage>
</organism>
<dbReference type="Proteomes" id="UP000269265">
    <property type="component" value="Unassembled WGS sequence"/>
</dbReference>
<keyword evidence="7" id="KW-0472">Membrane</keyword>
<name>A0A426VH03_9BURK</name>
<feature type="domain" description="Response regulatory" evidence="9">
    <location>
        <begin position="472"/>
        <end position="589"/>
    </location>
</feature>
<dbReference type="Gene3D" id="3.40.50.2300">
    <property type="match status" value="1"/>
</dbReference>
<protein>
    <recommendedName>
        <fullName evidence="2">histidine kinase</fullName>
        <ecNumber evidence="2">2.7.13.3</ecNumber>
    </recommendedName>
</protein>
<feature type="transmembrane region" description="Helical" evidence="7">
    <location>
        <begin position="93"/>
        <end position="114"/>
    </location>
</feature>
<evidence type="ECO:0000256" key="4">
    <source>
        <dbReference type="ARBA" id="ARBA00022679"/>
    </source>
</evidence>
<dbReference type="InterPro" id="IPR003661">
    <property type="entry name" value="HisK_dim/P_dom"/>
</dbReference>
<dbReference type="EMBL" id="RSED01000001">
    <property type="protein sequence ID" value="RRS06165.1"/>
    <property type="molecule type" value="Genomic_DNA"/>
</dbReference>
<dbReference type="Pfam" id="PF00512">
    <property type="entry name" value="HisKA"/>
    <property type="match status" value="1"/>
</dbReference>
<feature type="transmembrane region" description="Helical" evidence="7">
    <location>
        <begin position="29"/>
        <end position="48"/>
    </location>
</feature>
<dbReference type="SMART" id="SM00388">
    <property type="entry name" value="HisKA"/>
    <property type="match status" value="1"/>
</dbReference>
<evidence type="ECO:0000313" key="10">
    <source>
        <dbReference type="EMBL" id="RRS06165.1"/>
    </source>
</evidence>
<dbReference type="SUPFAM" id="SSF55874">
    <property type="entry name" value="ATPase domain of HSP90 chaperone/DNA topoisomerase II/histidine kinase"/>
    <property type="match status" value="1"/>
</dbReference>
<keyword evidence="7" id="KW-1133">Transmembrane helix</keyword>
<dbReference type="PANTHER" id="PTHR43047:SF9">
    <property type="entry name" value="HISTIDINE KINASE"/>
    <property type="match status" value="1"/>
</dbReference>
<dbReference type="InterPro" id="IPR005467">
    <property type="entry name" value="His_kinase_dom"/>
</dbReference>
<evidence type="ECO:0000256" key="7">
    <source>
        <dbReference type="SAM" id="Phobius"/>
    </source>
</evidence>
<dbReference type="InterPro" id="IPR003594">
    <property type="entry name" value="HATPase_dom"/>
</dbReference>
<dbReference type="SMART" id="SM00448">
    <property type="entry name" value="REC"/>
    <property type="match status" value="1"/>
</dbReference>
<evidence type="ECO:0000256" key="5">
    <source>
        <dbReference type="ARBA" id="ARBA00022777"/>
    </source>
</evidence>
<comment type="catalytic activity">
    <reaction evidence="1">
        <text>ATP + protein L-histidine = ADP + protein N-phospho-L-histidine.</text>
        <dbReference type="EC" id="2.7.13.3"/>
    </reaction>
</comment>
<dbReference type="InterPro" id="IPR001789">
    <property type="entry name" value="Sig_transdc_resp-reg_receiver"/>
</dbReference>
<dbReference type="Pfam" id="PF02518">
    <property type="entry name" value="HATPase_c"/>
    <property type="match status" value="1"/>
</dbReference>
<dbReference type="EC" id="2.7.13.3" evidence="2"/>
<dbReference type="FunFam" id="3.30.565.10:FF:000049">
    <property type="entry name" value="Two-component sensor histidine kinase"/>
    <property type="match status" value="1"/>
</dbReference>
<evidence type="ECO:0000256" key="1">
    <source>
        <dbReference type="ARBA" id="ARBA00000085"/>
    </source>
</evidence>
<dbReference type="SUPFAM" id="SSF52172">
    <property type="entry name" value="CheY-like"/>
    <property type="match status" value="1"/>
</dbReference>
<evidence type="ECO:0000256" key="2">
    <source>
        <dbReference type="ARBA" id="ARBA00012438"/>
    </source>
</evidence>
<evidence type="ECO:0000259" key="9">
    <source>
        <dbReference type="PROSITE" id="PS50110"/>
    </source>
</evidence>
<comment type="caution">
    <text evidence="10">The sequence shown here is derived from an EMBL/GenBank/DDBJ whole genome shotgun (WGS) entry which is preliminary data.</text>
</comment>
<dbReference type="OrthoDB" id="6114847at2"/>
<feature type="transmembrane region" description="Helical" evidence="7">
    <location>
        <begin position="120"/>
        <end position="141"/>
    </location>
</feature>
<evidence type="ECO:0000313" key="11">
    <source>
        <dbReference type="Proteomes" id="UP000269265"/>
    </source>
</evidence>
<feature type="transmembrane region" description="Helical" evidence="7">
    <location>
        <begin position="54"/>
        <end position="72"/>
    </location>
</feature>
<dbReference type="InterPro" id="IPR004358">
    <property type="entry name" value="Sig_transdc_His_kin-like_C"/>
</dbReference>
<dbReference type="InterPro" id="IPR011006">
    <property type="entry name" value="CheY-like_superfamily"/>
</dbReference>